<dbReference type="GO" id="GO:0006493">
    <property type="term" value="P:protein O-linked glycosylation"/>
    <property type="evidence" value="ECO:0007669"/>
    <property type="project" value="TreeGrafter"/>
</dbReference>
<evidence type="ECO:0000313" key="1">
    <source>
        <dbReference type="EMBL" id="GMH59037.1"/>
    </source>
</evidence>
<reference evidence="1" key="1">
    <citation type="submission" date="2022-07" db="EMBL/GenBank/DDBJ databases">
        <title>Genome analysis of Parmales, a sister group of diatoms, reveals the evolutionary specialization of diatoms from phago-mixotrophs to photoautotrophs.</title>
        <authorList>
            <person name="Ban H."/>
            <person name="Sato S."/>
            <person name="Yoshikawa S."/>
            <person name="Kazumasa Y."/>
            <person name="Nakamura Y."/>
            <person name="Ichinomiya M."/>
            <person name="Saitoh K."/>
            <person name="Sato N."/>
            <person name="Blanc-Mathieu R."/>
            <person name="Endo H."/>
            <person name="Kuwata A."/>
            <person name="Ogata H."/>
        </authorList>
    </citation>
    <scope>NUCLEOTIDE SEQUENCE</scope>
</reference>
<dbReference type="Gene3D" id="3.40.50.2000">
    <property type="entry name" value="Glycogen Phosphorylase B"/>
    <property type="match status" value="1"/>
</dbReference>
<evidence type="ECO:0000313" key="2">
    <source>
        <dbReference type="Proteomes" id="UP001165082"/>
    </source>
</evidence>
<dbReference type="SUPFAM" id="SSF53756">
    <property type="entry name" value="UDP-Glycosyltransferase/glycogen phosphorylase"/>
    <property type="match status" value="1"/>
</dbReference>
<sequence>MYDPFLEVPEDAFLKYCQTYSSLKNNGEGEVREMCDDPKVREGIKTEGARMRTEMVGESGLKNVLEHVKRRIERNMGVGGNKGGEEGGEGGEGYFKYLENSDEVTGEFVKYAREEFRSMIELEVCGGTPYLRHGRPACVTPVDPFLKKIGTCPLSALEDKETFQVQPANFTCPPELEAMLMGEGGGGPQANLAAMVKLVLQIPTIVGGGREEIEEFRRDWIEDANSLASLLERSDVRTVGGGEILENEVWAEMGVSVAKVGDPVIKIGQTLFHLAHQGGNDREMMEAIDRVYKVVLEDKRVGIRKGERGGGERSEPWEGFREEGNKIRVGFVSTLMFDHSIGKMMVQVARALSSPPHNQRFEVIVIGSKFPTYIPSMNETMREKYGHNPEGGKGLAKMTENHEDVVVRFTCQSVQETATLPFDVTAAGELLRDLKLDVVIFPDIGMDAMTYFLARERFAPVQLVWWGHPITTGMENFDYYFGLDVEVDDAGERQYSEQLVRMESINTAPYASNPEGPQVTDKLGYFGIEEATAGGCEGGEKHVYMVLGRLFKIHHEFEEMMFRILEEDKCGVIVLISEKTTAWNSALFDRMESHHSRLRADGALEADVIDRVRFVAYWNYVRIMAHATVILDTYPYGGCLTAQEAMSNGKVVVTLPSEYIRGQFTKNIYLQMGDGGEGGWPIAKDERDFVDIAIRVARNEGGYRDGIKGKMRQAWEDDSVHKVDEVGKEWAEFIMRAVRGQGVEGA</sequence>
<gene>
    <name evidence="1" type="ORF">TrRE_jg925</name>
</gene>
<dbReference type="PANTHER" id="PTHR44998:SF1">
    <property type="entry name" value="UDP-N-ACETYLGLUCOSAMINE--PEPTIDE N-ACETYLGLUCOSAMINYLTRANSFERASE 110 KDA SUBUNIT"/>
    <property type="match status" value="1"/>
</dbReference>
<comment type="caution">
    <text evidence="1">The sequence shown here is derived from an EMBL/GenBank/DDBJ whole genome shotgun (WGS) entry which is preliminary data.</text>
</comment>
<name>A0A9W6ZRA6_9STRA</name>
<dbReference type="OrthoDB" id="9991317at2759"/>
<dbReference type="Gene3D" id="3.40.50.11380">
    <property type="match status" value="1"/>
</dbReference>
<protein>
    <submittedName>
        <fullName evidence="1">Uncharacterized protein</fullName>
    </submittedName>
</protein>
<dbReference type="AlphaFoldDB" id="A0A9W6ZRA6"/>
<dbReference type="GO" id="GO:0016757">
    <property type="term" value="F:glycosyltransferase activity"/>
    <property type="evidence" value="ECO:0007669"/>
    <property type="project" value="TreeGrafter"/>
</dbReference>
<proteinExistence type="predicted"/>
<dbReference type="PANTHER" id="PTHR44998">
    <property type="match status" value="1"/>
</dbReference>
<keyword evidence="2" id="KW-1185">Reference proteome</keyword>
<organism evidence="1 2">
    <name type="scientific">Triparma retinervis</name>
    <dbReference type="NCBI Taxonomy" id="2557542"/>
    <lineage>
        <taxon>Eukaryota</taxon>
        <taxon>Sar</taxon>
        <taxon>Stramenopiles</taxon>
        <taxon>Ochrophyta</taxon>
        <taxon>Bolidophyceae</taxon>
        <taxon>Parmales</taxon>
        <taxon>Triparmaceae</taxon>
        <taxon>Triparma</taxon>
    </lineage>
</organism>
<dbReference type="Proteomes" id="UP001165082">
    <property type="component" value="Unassembled WGS sequence"/>
</dbReference>
<accession>A0A9W6ZRA6</accession>
<dbReference type="EMBL" id="BRXZ01002290">
    <property type="protein sequence ID" value="GMH59037.1"/>
    <property type="molecule type" value="Genomic_DNA"/>
</dbReference>